<dbReference type="EMBL" id="JAGQHS010000264">
    <property type="protein sequence ID" value="MCA9759100.1"/>
    <property type="molecule type" value="Genomic_DNA"/>
</dbReference>
<comment type="caution">
    <text evidence="2">The sequence shown here is derived from an EMBL/GenBank/DDBJ whole genome shotgun (WGS) entry which is preliminary data.</text>
</comment>
<feature type="region of interest" description="Disordered" evidence="1">
    <location>
        <begin position="51"/>
        <end position="85"/>
    </location>
</feature>
<gene>
    <name evidence="2" type="ORF">KDA27_25125</name>
</gene>
<sequence>MLFRPGRIRLSPKRPEVGPRPALSLWASIVARVLPLALLVGLYADPSLAQDPETAPVVDSSSDASPGSVSALPDTTRGTLDDPGVVPPVPPTPIEDQWNRTGLYVHFGGGAGLAFMSSDDITELFGDQFTIGLGFHLSWSVALGFRNLVQAEIRRGDSAHTLRNNNIVTNTSVEIPMDYDYTEYVAKLNLLGLSRGNLRKGETSLFLLGGACDVEYLDEAKDGFKGNGSVIGMEFARFAPNGVAAVSLGVRRYGIEFDRITLFGQTVAFPANASNWVMHTAVTVGLGF</sequence>
<evidence type="ECO:0000313" key="3">
    <source>
        <dbReference type="Proteomes" id="UP000739538"/>
    </source>
</evidence>
<organism evidence="2 3">
    <name type="scientific">Eiseniibacteriota bacterium</name>
    <dbReference type="NCBI Taxonomy" id="2212470"/>
    <lineage>
        <taxon>Bacteria</taxon>
        <taxon>Candidatus Eiseniibacteriota</taxon>
    </lineage>
</organism>
<protein>
    <submittedName>
        <fullName evidence="2">Uncharacterized protein</fullName>
    </submittedName>
</protein>
<evidence type="ECO:0000313" key="2">
    <source>
        <dbReference type="EMBL" id="MCA9759100.1"/>
    </source>
</evidence>
<feature type="compositionally biased region" description="Low complexity" evidence="1">
    <location>
        <begin position="55"/>
        <end position="71"/>
    </location>
</feature>
<name>A0A956NGT7_UNCEI</name>
<proteinExistence type="predicted"/>
<dbReference type="Proteomes" id="UP000739538">
    <property type="component" value="Unassembled WGS sequence"/>
</dbReference>
<evidence type="ECO:0000256" key="1">
    <source>
        <dbReference type="SAM" id="MobiDB-lite"/>
    </source>
</evidence>
<dbReference type="AlphaFoldDB" id="A0A956NGT7"/>
<accession>A0A956NGT7</accession>
<reference evidence="2" key="2">
    <citation type="journal article" date="2021" name="Microbiome">
        <title>Successional dynamics and alternative stable states in a saline activated sludge microbial community over 9 years.</title>
        <authorList>
            <person name="Wang Y."/>
            <person name="Ye J."/>
            <person name="Ju F."/>
            <person name="Liu L."/>
            <person name="Boyd J.A."/>
            <person name="Deng Y."/>
            <person name="Parks D.H."/>
            <person name="Jiang X."/>
            <person name="Yin X."/>
            <person name="Woodcroft B.J."/>
            <person name="Tyson G.W."/>
            <person name="Hugenholtz P."/>
            <person name="Polz M.F."/>
            <person name="Zhang T."/>
        </authorList>
    </citation>
    <scope>NUCLEOTIDE SEQUENCE</scope>
    <source>
        <strain evidence="2">HKST-UBA02</strain>
    </source>
</reference>
<reference evidence="2" key="1">
    <citation type="submission" date="2020-04" db="EMBL/GenBank/DDBJ databases">
        <authorList>
            <person name="Zhang T."/>
        </authorList>
    </citation>
    <scope>NUCLEOTIDE SEQUENCE</scope>
    <source>
        <strain evidence="2">HKST-UBA02</strain>
    </source>
</reference>